<proteinExistence type="predicted"/>
<evidence type="ECO:0000256" key="1">
    <source>
        <dbReference type="ARBA" id="ARBA00022723"/>
    </source>
</evidence>
<evidence type="ECO:0000259" key="7">
    <source>
        <dbReference type="PROSITE" id="PS51397"/>
    </source>
</evidence>
<sequence>MDLNDLNKVWEIKPLKKIGEDDARIILERVAKQVQPIMRKHKWKVKILSEFCPANPSLLGLNIGGGAEVKIRLRRPNRDWDFFPYENILDTMLHELCHNDFGPHNADFYNLLDQLRQECEELIAKGITGTGQGFDLPGRRLGGFSHQPPSSSLRQTALAAAENRARRGALLPSGPNRLGGDSNIKAALSPIQAAAMAAERRLHDDLWCGSKSLESNTDLDKDIGSSLGPSERSKDSTLSDGISTQTSPLASMPGQETVDDQATWRCNTCTLLNEPLALTCEACGTIKQKDTANFKALFKGFTRKVEVKFNEYLGVDGSSNLNHRKCHLVDSNGQPASLYNHHQEM</sequence>
<evidence type="ECO:0008006" key="9">
    <source>
        <dbReference type="Google" id="ProtNLM"/>
    </source>
</evidence>
<dbReference type="GO" id="GO:0008237">
    <property type="term" value="F:metallopeptidase activity"/>
    <property type="evidence" value="ECO:0007669"/>
    <property type="project" value="TreeGrafter"/>
</dbReference>
<feature type="domain" description="RanBP2-type" evidence="6">
    <location>
        <begin position="260"/>
        <end position="289"/>
    </location>
</feature>
<accession>A0A2N9F9X6</accession>
<evidence type="ECO:0000256" key="2">
    <source>
        <dbReference type="ARBA" id="ARBA00022771"/>
    </source>
</evidence>
<dbReference type="InterPro" id="IPR001876">
    <property type="entry name" value="Znf_RanBP2"/>
</dbReference>
<keyword evidence="1" id="KW-0479">Metal-binding</keyword>
<dbReference type="PANTHER" id="PTHR46622">
    <property type="entry name" value="DNA-DEPENDENT METALLOPROTEASE WSS1"/>
    <property type="match status" value="1"/>
</dbReference>
<evidence type="ECO:0000256" key="5">
    <source>
        <dbReference type="SAM" id="MobiDB-lite"/>
    </source>
</evidence>
<dbReference type="GO" id="GO:0008270">
    <property type="term" value="F:zinc ion binding"/>
    <property type="evidence" value="ECO:0007669"/>
    <property type="project" value="UniProtKB-KW"/>
</dbReference>
<feature type="domain" description="WLM" evidence="7">
    <location>
        <begin position="1"/>
        <end position="203"/>
    </location>
</feature>
<evidence type="ECO:0000256" key="4">
    <source>
        <dbReference type="PROSITE-ProRule" id="PRU00322"/>
    </source>
</evidence>
<dbReference type="SMART" id="SM00547">
    <property type="entry name" value="ZnF_RBZ"/>
    <property type="match status" value="1"/>
</dbReference>
<dbReference type="GO" id="GO:0006281">
    <property type="term" value="P:DNA repair"/>
    <property type="evidence" value="ECO:0007669"/>
    <property type="project" value="TreeGrafter"/>
</dbReference>
<evidence type="ECO:0000256" key="3">
    <source>
        <dbReference type="ARBA" id="ARBA00022833"/>
    </source>
</evidence>
<evidence type="ECO:0000259" key="6">
    <source>
        <dbReference type="PROSITE" id="PS50199"/>
    </source>
</evidence>
<dbReference type="InterPro" id="IPR053000">
    <property type="entry name" value="WSS1-like_metalloprotease"/>
</dbReference>
<keyword evidence="3" id="KW-0862">Zinc</keyword>
<keyword evidence="2 4" id="KW-0863">Zinc-finger</keyword>
<dbReference type="Pfam" id="PF08325">
    <property type="entry name" value="WLM"/>
    <property type="match status" value="1"/>
</dbReference>
<dbReference type="InterPro" id="IPR013536">
    <property type="entry name" value="WLM_dom"/>
</dbReference>
<gene>
    <name evidence="8" type="ORF">FSB_LOCUS11553</name>
</gene>
<feature type="region of interest" description="Disordered" evidence="5">
    <location>
        <begin position="219"/>
        <end position="256"/>
    </location>
</feature>
<evidence type="ECO:0000313" key="8">
    <source>
        <dbReference type="EMBL" id="SPC83671.1"/>
    </source>
</evidence>
<reference evidence="8" key="1">
    <citation type="submission" date="2018-02" db="EMBL/GenBank/DDBJ databases">
        <authorList>
            <person name="Cohen D.B."/>
            <person name="Kent A.D."/>
        </authorList>
    </citation>
    <scope>NUCLEOTIDE SEQUENCE</scope>
</reference>
<protein>
    <recommendedName>
        <fullName evidence="9">WLM domain-containing protein</fullName>
    </recommendedName>
</protein>
<dbReference type="AlphaFoldDB" id="A0A2N9F9X6"/>
<dbReference type="EMBL" id="OIVN01000663">
    <property type="protein sequence ID" value="SPC83671.1"/>
    <property type="molecule type" value="Genomic_DNA"/>
</dbReference>
<name>A0A2N9F9X6_FAGSY</name>
<dbReference type="Gene3D" id="2.30.30.380">
    <property type="entry name" value="Zn-finger domain of Sec23/24"/>
    <property type="match status" value="1"/>
</dbReference>
<dbReference type="InterPro" id="IPR036443">
    <property type="entry name" value="Znf_RanBP2_sf"/>
</dbReference>
<dbReference type="PROSITE" id="PS51397">
    <property type="entry name" value="WLM"/>
    <property type="match status" value="1"/>
</dbReference>
<dbReference type="GO" id="GO:0005634">
    <property type="term" value="C:nucleus"/>
    <property type="evidence" value="ECO:0007669"/>
    <property type="project" value="TreeGrafter"/>
</dbReference>
<dbReference type="PROSITE" id="PS01358">
    <property type="entry name" value="ZF_RANBP2_1"/>
    <property type="match status" value="1"/>
</dbReference>
<dbReference type="PROSITE" id="PS50199">
    <property type="entry name" value="ZF_RANBP2_2"/>
    <property type="match status" value="1"/>
</dbReference>
<feature type="compositionally biased region" description="Polar residues" evidence="5">
    <location>
        <begin position="238"/>
        <end position="249"/>
    </location>
</feature>
<organism evidence="8">
    <name type="scientific">Fagus sylvatica</name>
    <name type="common">Beechnut</name>
    <dbReference type="NCBI Taxonomy" id="28930"/>
    <lineage>
        <taxon>Eukaryota</taxon>
        <taxon>Viridiplantae</taxon>
        <taxon>Streptophyta</taxon>
        <taxon>Embryophyta</taxon>
        <taxon>Tracheophyta</taxon>
        <taxon>Spermatophyta</taxon>
        <taxon>Magnoliopsida</taxon>
        <taxon>eudicotyledons</taxon>
        <taxon>Gunneridae</taxon>
        <taxon>Pentapetalae</taxon>
        <taxon>rosids</taxon>
        <taxon>fabids</taxon>
        <taxon>Fagales</taxon>
        <taxon>Fagaceae</taxon>
        <taxon>Fagus</taxon>
    </lineage>
</organism>
<dbReference type="PANTHER" id="PTHR46622:SF1">
    <property type="entry name" value="DNA-DEPENDENT METALLOPROTEASE WSS1"/>
    <property type="match status" value="1"/>
</dbReference>
<dbReference type="SUPFAM" id="SSF90209">
    <property type="entry name" value="Ran binding protein zinc finger-like"/>
    <property type="match status" value="1"/>
</dbReference>